<dbReference type="GO" id="GO:0007165">
    <property type="term" value="P:signal transduction"/>
    <property type="evidence" value="ECO:0007669"/>
    <property type="project" value="InterPro"/>
</dbReference>
<proteinExistence type="predicted"/>
<feature type="domain" description="HAMP" evidence="5">
    <location>
        <begin position="285"/>
        <end position="337"/>
    </location>
</feature>
<dbReference type="CDD" id="cd01948">
    <property type="entry name" value="EAL"/>
    <property type="match status" value="1"/>
</dbReference>
<dbReference type="SMART" id="SM00267">
    <property type="entry name" value="GGDEF"/>
    <property type="match status" value="1"/>
</dbReference>
<dbReference type="SUPFAM" id="SSF158472">
    <property type="entry name" value="HAMP domain-like"/>
    <property type="match status" value="1"/>
</dbReference>
<keyword evidence="3" id="KW-0812">Transmembrane</keyword>
<feature type="transmembrane region" description="Helical" evidence="3">
    <location>
        <begin position="16"/>
        <end position="37"/>
    </location>
</feature>
<dbReference type="GO" id="GO:0016020">
    <property type="term" value="C:membrane"/>
    <property type="evidence" value="ECO:0007669"/>
    <property type="project" value="InterPro"/>
</dbReference>
<keyword evidence="3" id="KW-0472">Membrane</keyword>
<dbReference type="CDD" id="cd06225">
    <property type="entry name" value="HAMP"/>
    <property type="match status" value="1"/>
</dbReference>
<dbReference type="SUPFAM" id="SSF141868">
    <property type="entry name" value="EAL domain-like"/>
    <property type="match status" value="1"/>
</dbReference>
<dbReference type="AlphaFoldDB" id="A0A3S0WZJ9"/>
<dbReference type="Gene3D" id="6.10.340.10">
    <property type="match status" value="1"/>
</dbReference>
<accession>A0A3S0WZJ9</accession>
<dbReference type="NCBIfam" id="TIGR00254">
    <property type="entry name" value="GGDEF"/>
    <property type="match status" value="1"/>
</dbReference>
<gene>
    <name evidence="7" type="ORF">EKM59_08685</name>
</gene>
<feature type="domain" description="EAL" evidence="4">
    <location>
        <begin position="678"/>
        <end position="932"/>
    </location>
</feature>
<dbReference type="GO" id="GO:0071111">
    <property type="term" value="F:cyclic-guanylate-specific phosphodiesterase activity"/>
    <property type="evidence" value="ECO:0007669"/>
    <property type="project" value="UniProtKB-EC"/>
</dbReference>
<dbReference type="PANTHER" id="PTHR33121:SF70">
    <property type="entry name" value="SIGNALING PROTEIN YKOW"/>
    <property type="match status" value="1"/>
</dbReference>
<organism evidence="7 8">
    <name type="scientific">Legionella septentrionalis</name>
    <dbReference type="NCBI Taxonomy" id="2498109"/>
    <lineage>
        <taxon>Bacteria</taxon>
        <taxon>Pseudomonadati</taxon>
        <taxon>Pseudomonadota</taxon>
        <taxon>Gammaproteobacteria</taxon>
        <taxon>Legionellales</taxon>
        <taxon>Legionellaceae</taxon>
        <taxon>Legionella</taxon>
    </lineage>
</organism>
<keyword evidence="8" id="KW-1185">Reference proteome</keyword>
<dbReference type="EC" id="3.1.4.52" evidence="1"/>
<dbReference type="PROSITE" id="PS50885">
    <property type="entry name" value="HAMP"/>
    <property type="match status" value="1"/>
</dbReference>
<dbReference type="SMART" id="SM00304">
    <property type="entry name" value="HAMP"/>
    <property type="match status" value="1"/>
</dbReference>
<dbReference type="Proteomes" id="UP000288012">
    <property type="component" value="Unassembled WGS sequence"/>
</dbReference>
<dbReference type="InterPro" id="IPR003660">
    <property type="entry name" value="HAMP_dom"/>
</dbReference>
<dbReference type="InterPro" id="IPR001633">
    <property type="entry name" value="EAL_dom"/>
</dbReference>
<name>A0A3S0WZJ9_9GAMM</name>
<dbReference type="FunFam" id="3.20.20.450:FF:000001">
    <property type="entry name" value="Cyclic di-GMP phosphodiesterase yahA"/>
    <property type="match status" value="1"/>
</dbReference>
<dbReference type="SMART" id="SM00052">
    <property type="entry name" value="EAL"/>
    <property type="match status" value="1"/>
</dbReference>
<protein>
    <recommendedName>
        <fullName evidence="1">cyclic-guanylate-specific phosphodiesterase</fullName>
        <ecNumber evidence="1">3.1.4.52</ecNumber>
    </recommendedName>
</protein>
<dbReference type="InterPro" id="IPR029787">
    <property type="entry name" value="Nucleotide_cyclase"/>
</dbReference>
<evidence type="ECO:0000256" key="3">
    <source>
        <dbReference type="SAM" id="Phobius"/>
    </source>
</evidence>
<evidence type="ECO:0000256" key="1">
    <source>
        <dbReference type="ARBA" id="ARBA00012282"/>
    </source>
</evidence>
<dbReference type="InterPro" id="IPR043128">
    <property type="entry name" value="Rev_trsase/Diguanyl_cyclase"/>
</dbReference>
<feature type="domain" description="GGDEF" evidence="6">
    <location>
        <begin position="532"/>
        <end position="669"/>
    </location>
</feature>
<evidence type="ECO:0000259" key="4">
    <source>
        <dbReference type="PROSITE" id="PS50883"/>
    </source>
</evidence>
<keyword evidence="3" id="KW-1133">Transmembrane helix</keyword>
<keyword evidence="2" id="KW-0973">c-di-GMP</keyword>
<sequence>MKIELKFFHSRVARRIFLLFVVSALIPVILLALFQFMQMDRQLKEKSHMQLRQDVKNMGMQLIGQLFNLESQINLLGRGLETALAEKKLPAKSGHWAQLAPDFTALTVMNLDTKPVSLKGKLLSLPKKMPALPLHGTWISLSNVPNSGDKQVLLVHKVDFGHFLIGEVQLDWNFDLHPGALIWVLNYDRQVVYTNSPTSVPPQLSQYMANQDTGTFTWSFNDRNYLVGYWHLFLRERLHSGKWLVVLAEPETNIFVQAQKLYLIFLPTILFALILSMLLSQAQIRRILVPLEELSKATRRVARRDFTPMVTVKSNDEFEELAEAFNKMSKRLQHQFKTLSIMSSLDQAILSTQDAEEILHIIFKELDELVDYDLLILGVLERDDEHAMQLMIDSPVYEIPKVQKAFISDSEIEALRNNKNIILNLAEADPPGYLNVLAQYHMQHTLIFPILHRTQPVAIICLGFANAAALKECRTEELADIFYRAAVAFTYAEWEERLYRQAHYDDLTNLPNRLFLRDEMNQALERASLYGKHCVLMFIDLDNFKDINDTLGHAVGDRFLNKVAHRMHNVIGKYGLLARIGGDEFTLLMGDLANKETAKQKATEAAEALLHSFLRSFYLGEVEYHASASVGIVFYPDDCNTSDELFKFADMSMYEAKKMGKNNYVFFSAQLETSIRERNQLMQEMHTALEEEQFIVYFQPKVNSKKGELVGAEALIRWQHPTRGLLFPDLFMPLAEESNLIFSIGEWVVQAACKQLYTWKKQGYKLSTLALNITAKQFTQKDLGNRIQRIIEQTGISPKDLEFEVTESAFIANFDESNLILNQLSWLGCRLSLDDFGTGYSSMHYLHKLHLDTMKIDRIFITSLPDDKKNISIIKAIITLAKNLNLELVAEGVETKAQSELLCELGCAIQQGFYFSKPLPADEFESKFLMKQ</sequence>
<dbReference type="Pfam" id="PF00990">
    <property type="entry name" value="GGDEF"/>
    <property type="match status" value="1"/>
</dbReference>
<evidence type="ECO:0000313" key="8">
    <source>
        <dbReference type="Proteomes" id="UP000288012"/>
    </source>
</evidence>
<comment type="caution">
    <text evidence="7">The sequence shown here is derived from an EMBL/GenBank/DDBJ whole genome shotgun (WGS) entry which is preliminary data.</text>
</comment>
<evidence type="ECO:0000313" key="7">
    <source>
        <dbReference type="EMBL" id="RUQ84441.1"/>
    </source>
</evidence>
<dbReference type="Gene3D" id="3.20.20.450">
    <property type="entry name" value="EAL domain"/>
    <property type="match status" value="1"/>
</dbReference>
<dbReference type="CDD" id="cd01949">
    <property type="entry name" value="GGDEF"/>
    <property type="match status" value="1"/>
</dbReference>
<dbReference type="EMBL" id="RZGR01000027">
    <property type="protein sequence ID" value="RUQ84441.1"/>
    <property type="molecule type" value="Genomic_DNA"/>
</dbReference>
<evidence type="ECO:0000256" key="2">
    <source>
        <dbReference type="ARBA" id="ARBA00022636"/>
    </source>
</evidence>
<dbReference type="InterPro" id="IPR000160">
    <property type="entry name" value="GGDEF_dom"/>
</dbReference>
<feature type="transmembrane region" description="Helical" evidence="3">
    <location>
        <begin position="261"/>
        <end position="279"/>
    </location>
</feature>
<dbReference type="InterPro" id="IPR029016">
    <property type="entry name" value="GAF-like_dom_sf"/>
</dbReference>
<dbReference type="Pfam" id="PF00563">
    <property type="entry name" value="EAL"/>
    <property type="match status" value="1"/>
</dbReference>
<dbReference type="PROSITE" id="PS50887">
    <property type="entry name" value="GGDEF"/>
    <property type="match status" value="1"/>
</dbReference>
<dbReference type="InterPro" id="IPR050706">
    <property type="entry name" value="Cyclic-di-GMP_PDE-like"/>
</dbReference>
<evidence type="ECO:0000259" key="6">
    <source>
        <dbReference type="PROSITE" id="PS50887"/>
    </source>
</evidence>
<dbReference type="InterPro" id="IPR035919">
    <property type="entry name" value="EAL_sf"/>
</dbReference>
<dbReference type="RefSeq" id="WP_126954685.1">
    <property type="nucleotide sequence ID" value="NZ_RZGR01000027.1"/>
</dbReference>
<dbReference type="Gene3D" id="3.30.450.40">
    <property type="match status" value="1"/>
</dbReference>
<dbReference type="SUPFAM" id="SSF55781">
    <property type="entry name" value="GAF domain-like"/>
    <property type="match status" value="1"/>
</dbReference>
<evidence type="ECO:0000259" key="5">
    <source>
        <dbReference type="PROSITE" id="PS50885"/>
    </source>
</evidence>
<dbReference type="Pfam" id="PF00672">
    <property type="entry name" value="HAMP"/>
    <property type="match status" value="1"/>
</dbReference>
<dbReference type="SUPFAM" id="SSF55073">
    <property type="entry name" value="Nucleotide cyclase"/>
    <property type="match status" value="1"/>
</dbReference>
<dbReference type="Gene3D" id="3.30.70.270">
    <property type="match status" value="1"/>
</dbReference>
<dbReference type="PANTHER" id="PTHR33121">
    <property type="entry name" value="CYCLIC DI-GMP PHOSPHODIESTERASE PDEF"/>
    <property type="match status" value="1"/>
</dbReference>
<reference evidence="7 8" key="1">
    <citation type="submission" date="2018-12" db="EMBL/GenBank/DDBJ databases">
        <title>Legionella sp,whole genome shotgun sequence.</title>
        <authorList>
            <person name="Wu H."/>
        </authorList>
    </citation>
    <scope>NUCLEOTIDE SEQUENCE [LARGE SCALE GENOMIC DNA]</scope>
    <source>
        <strain evidence="8">km714</strain>
    </source>
</reference>
<dbReference type="PROSITE" id="PS50883">
    <property type="entry name" value="EAL"/>
    <property type="match status" value="1"/>
</dbReference>